<dbReference type="PANTHER" id="PTHR42811">
    <property type="entry name" value="SERINE ACETYLTRANSFERASE"/>
    <property type="match status" value="1"/>
</dbReference>
<organism evidence="5 6">
    <name type="scientific">Anaeromyxobacter paludicola</name>
    <dbReference type="NCBI Taxonomy" id="2918171"/>
    <lineage>
        <taxon>Bacteria</taxon>
        <taxon>Pseudomonadati</taxon>
        <taxon>Myxococcota</taxon>
        <taxon>Myxococcia</taxon>
        <taxon>Myxococcales</taxon>
        <taxon>Cystobacterineae</taxon>
        <taxon>Anaeromyxobacteraceae</taxon>
        <taxon>Anaeromyxobacter</taxon>
    </lineage>
</organism>
<keyword evidence="3" id="KW-0677">Repeat</keyword>
<name>A0ABN6N2F0_9BACT</name>
<evidence type="ECO:0000256" key="4">
    <source>
        <dbReference type="ARBA" id="ARBA00023315"/>
    </source>
</evidence>
<dbReference type="InterPro" id="IPR005881">
    <property type="entry name" value="Ser_O-AcTrfase"/>
</dbReference>
<dbReference type="PIRSF" id="PIRSF000441">
    <property type="entry name" value="CysE"/>
    <property type="match status" value="1"/>
</dbReference>
<keyword evidence="4" id="KW-0012">Acyltransferase</keyword>
<dbReference type="Pfam" id="PF00132">
    <property type="entry name" value="Hexapep"/>
    <property type="match status" value="1"/>
</dbReference>
<accession>A0ABN6N2F0</accession>
<dbReference type="Proteomes" id="UP001162734">
    <property type="component" value="Chromosome"/>
</dbReference>
<proteinExistence type="inferred from homology"/>
<dbReference type="InterPro" id="IPR045304">
    <property type="entry name" value="LbH_SAT"/>
</dbReference>
<gene>
    <name evidence="5" type="ORF">AMPC_02240</name>
</gene>
<sequence>MLDALSLQRAAHYLHVRGVPLVPRVLKRAILHLYGSVLDPETEFGEGTVLGYGGLNMVIHPEARLGRRVLISHGVTIGGRAGMPGLPVIEDDVKIGAGAKILGPVRIGRGALIGANAVVVHDVRPNAVAVGIPAREVPSRGRVVEAADDPEVASVTNEFRH</sequence>
<reference evidence="6" key="1">
    <citation type="journal article" date="2022" name="Int. J. Syst. Evol. Microbiol.">
        <title>Anaeromyxobacter oryzae sp. nov., Anaeromyxobacter diazotrophicus sp. nov. and Anaeromyxobacter paludicola sp. nov., isolated from paddy soils.</title>
        <authorList>
            <person name="Itoh H."/>
            <person name="Xu Z."/>
            <person name="Mise K."/>
            <person name="Masuda Y."/>
            <person name="Ushijima N."/>
            <person name="Hayakawa C."/>
            <person name="Shiratori Y."/>
            <person name="Senoo K."/>
        </authorList>
    </citation>
    <scope>NUCLEOTIDE SEQUENCE [LARGE SCALE GENOMIC DNA]</scope>
    <source>
        <strain evidence="6">Red630</strain>
    </source>
</reference>
<evidence type="ECO:0000313" key="5">
    <source>
        <dbReference type="EMBL" id="BDG07111.1"/>
    </source>
</evidence>
<evidence type="ECO:0000313" key="6">
    <source>
        <dbReference type="Proteomes" id="UP001162734"/>
    </source>
</evidence>
<dbReference type="Gene3D" id="2.160.10.10">
    <property type="entry name" value="Hexapeptide repeat proteins"/>
    <property type="match status" value="1"/>
</dbReference>
<evidence type="ECO:0000256" key="3">
    <source>
        <dbReference type="ARBA" id="ARBA00022737"/>
    </source>
</evidence>
<evidence type="ECO:0000256" key="1">
    <source>
        <dbReference type="ARBA" id="ARBA00007274"/>
    </source>
</evidence>
<dbReference type="PROSITE" id="PS00101">
    <property type="entry name" value="HEXAPEP_TRANSFERASES"/>
    <property type="match status" value="1"/>
</dbReference>
<dbReference type="SUPFAM" id="SSF51161">
    <property type="entry name" value="Trimeric LpxA-like enzymes"/>
    <property type="match status" value="1"/>
</dbReference>
<comment type="similarity">
    <text evidence="1">Belongs to the transferase hexapeptide repeat family.</text>
</comment>
<keyword evidence="2" id="KW-0808">Transferase</keyword>
<dbReference type="InterPro" id="IPR011004">
    <property type="entry name" value="Trimer_LpxA-like_sf"/>
</dbReference>
<dbReference type="RefSeq" id="WP_248343716.1">
    <property type="nucleotide sequence ID" value="NZ_AP025592.1"/>
</dbReference>
<dbReference type="EMBL" id="AP025592">
    <property type="protein sequence ID" value="BDG07111.1"/>
    <property type="molecule type" value="Genomic_DNA"/>
</dbReference>
<keyword evidence="6" id="KW-1185">Reference proteome</keyword>
<dbReference type="InterPro" id="IPR018357">
    <property type="entry name" value="Hexapep_transf_CS"/>
</dbReference>
<evidence type="ECO:0000256" key="2">
    <source>
        <dbReference type="ARBA" id="ARBA00022679"/>
    </source>
</evidence>
<dbReference type="InterPro" id="IPR001451">
    <property type="entry name" value="Hexapep"/>
</dbReference>
<dbReference type="CDD" id="cd03354">
    <property type="entry name" value="LbH_SAT"/>
    <property type="match status" value="1"/>
</dbReference>
<protein>
    <submittedName>
        <fullName evidence="5">Serine acetyltransferase</fullName>
    </submittedName>
</protein>